<dbReference type="InterPro" id="IPR036388">
    <property type="entry name" value="WH-like_DNA-bd_sf"/>
</dbReference>
<evidence type="ECO:0000313" key="2">
    <source>
        <dbReference type="EMBL" id="EFM8156100.1"/>
    </source>
</evidence>
<protein>
    <recommendedName>
        <fullName evidence="1">DnaD N-terminal domain-containing protein</fullName>
    </recommendedName>
</protein>
<proteinExistence type="predicted"/>
<dbReference type="Gene3D" id="1.10.10.10">
    <property type="entry name" value="Winged helix-like DNA-binding domain superfamily/Winged helix DNA-binding domain"/>
    <property type="match status" value="1"/>
</dbReference>
<feature type="domain" description="DnaD N-terminal" evidence="1">
    <location>
        <begin position="31"/>
        <end position="127"/>
    </location>
</feature>
<dbReference type="Pfam" id="PF21984">
    <property type="entry name" value="DnaD_N"/>
    <property type="match status" value="1"/>
</dbReference>
<evidence type="ECO:0000259" key="1">
    <source>
        <dbReference type="Pfam" id="PF21984"/>
    </source>
</evidence>
<accession>A0A828P438</accession>
<dbReference type="AlphaFoldDB" id="A0A828P438"/>
<sequence>MDIEDFLEAEENDLSLWNDDILSIDWFIILKELLKHQNRLKINHAELVLLANFISFHQDADSQTLPSISLFTTRMRTSRATIQGILVRLEEKDLLQKINHVPVNHDDDLRNVYDIKPLIRKLIGLFKRGYEKKHTCPVCGKVAISNEEIEKKFGFRICGNVKRPQSWCRSCRSPKQRRLHTLLSGKKRTRKSSPEVV</sequence>
<organism evidence="2 3">
    <name type="scientific">Escherichia coli</name>
    <dbReference type="NCBI Taxonomy" id="562"/>
    <lineage>
        <taxon>Bacteria</taxon>
        <taxon>Pseudomonadati</taxon>
        <taxon>Pseudomonadota</taxon>
        <taxon>Gammaproteobacteria</taxon>
        <taxon>Enterobacterales</taxon>
        <taxon>Enterobacteriaceae</taxon>
        <taxon>Escherichia</taxon>
    </lineage>
</organism>
<reference evidence="2 3" key="1">
    <citation type="submission" date="2020-02" db="EMBL/GenBank/DDBJ databases">
        <authorList>
            <consortium name="PulseNet: The National Subtyping Network for Foodborne Disease Surveillance"/>
            <person name="Tarr C.L."/>
            <person name="Trees E."/>
            <person name="Katz L.S."/>
            <person name="Carleton-Romer H.A."/>
            <person name="Stroika S."/>
            <person name="Kucerova Z."/>
            <person name="Roache K.F."/>
            <person name="Sabol A.L."/>
            <person name="Besser J."/>
            <person name="Gerner-Smidt P."/>
        </authorList>
    </citation>
    <scope>NUCLEOTIDE SEQUENCE [LARGE SCALE GENOMIC DNA]</scope>
    <source>
        <strain evidence="2 3">PNUSAE002719</strain>
    </source>
</reference>
<evidence type="ECO:0000313" key="3">
    <source>
        <dbReference type="Proteomes" id="UP000555763"/>
    </source>
</evidence>
<dbReference type="Proteomes" id="UP000555763">
    <property type="component" value="Unassembled WGS sequence"/>
</dbReference>
<gene>
    <name evidence="2" type="ORF">A5U30_003795</name>
</gene>
<comment type="caution">
    <text evidence="2">The sequence shown here is derived from an EMBL/GenBank/DDBJ whole genome shotgun (WGS) entry which is preliminary data.</text>
</comment>
<dbReference type="EMBL" id="AATLZG010000028">
    <property type="protein sequence ID" value="EFM8156100.1"/>
    <property type="molecule type" value="Genomic_DNA"/>
</dbReference>
<name>A0A828P438_ECOLX</name>
<dbReference type="InterPro" id="IPR053843">
    <property type="entry name" value="DnaD_N"/>
</dbReference>